<dbReference type="Proteomes" id="UP000001485">
    <property type="component" value="Chromosome"/>
</dbReference>
<reference evidence="1 2" key="2">
    <citation type="journal article" date="2012" name="J. Bacteriol.">
        <title>Genome Sequence of Edwardsiella ictaluri 93-146, a Strain Associated with a Natural Channel Catfish Outbreak of Enteric Septicemia of Catfish.</title>
        <authorList>
            <person name="Williams M.L."/>
            <person name="Gillaspy A.F."/>
            <person name="Dyer D.W."/>
            <person name="Thune R.L."/>
            <person name="Waldbieser G.C."/>
            <person name="Schuster S.C."/>
            <person name="Gipson J."/>
            <person name="Zaitshik J."/>
            <person name="Landry C."/>
            <person name="Banes M.M."/>
            <person name="Lawrence M.L."/>
        </authorList>
    </citation>
    <scope>NUCLEOTIDE SEQUENCE [LARGE SCALE GENOMIC DNA]</scope>
    <source>
        <strain evidence="1 2">93-146</strain>
    </source>
</reference>
<evidence type="ECO:0000313" key="1">
    <source>
        <dbReference type="EMBL" id="ACR68182.1"/>
    </source>
</evidence>
<name>C5BBE7_EDWI9</name>
<reference evidence="2" key="1">
    <citation type="submission" date="2009-03" db="EMBL/GenBank/DDBJ databases">
        <title>Complete genome sequence of Edwardsiella ictaluri 93-146.</title>
        <authorList>
            <person name="Williams M.L."/>
            <person name="Gillaspy A.F."/>
            <person name="Dyer D.W."/>
            <person name="Thune R.L."/>
            <person name="Waldbieser G.C."/>
            <person name="Schuster S.C."/>
            <person name="Gipson J."/>
            <person name="Zaitshik J."/>
            <person name="Landry C."/>
            <person name="Lawrence M.L."/>
        </authorList>
    </citation>
    <scope>NUCLEOTIDE SEQUENCE [LARGE SCALE GENOMIC DNA]</scope>
    <source>
        <strain evidence="2">93-146</strain>
    </source>
</reference>
<protein>
    <submittedName>
        <fullName evidence="1">Uncharacterized protein</fullName>
    </submittedName>
</protein>
<evidence type="ECO:0000313" key="2">
    <source>
        <dbReference type="Proteomes" id="UP000001485"/>
    </source>
</evidence>
<sequence length="65" mass="7166">MPQDLGDRAKAFTMKRPPNRIAQDASCQLFAGTWCDFIHTAIGTPSGVYLILSLNENINIVNDNT</sequence>
<dbReference type="EMBL" id="CP001600">
    <property type="protein sequence ID" value="ACR68182.1"/>
    <property type="molecule type" value="Genomic_DNA"/>
</dbReference>
<dbReference type="AlphaFoldDB" id="C5BBE7"/>
<proteinExistence type="predicted"/>
<dbReference type="HOGENOM" id="CLU_2842826_0_0_6"/>
<dbReference type="KEGG" id="eic:NT01EI_0969"/>
<gene>
    <name evidence="1" type="ordered locus">NT01EI_0969</name>
</gene>
<accession>C5BBE7</accession>
<organism evidence="1 2">
    <name type="scientific">Edwardsiella ictaluri (strain 93-146)</name>
    <dbReference type="NCBI Taxonomy" id="634503"/>
    <lineage>
        <taxon>Bacteria</taxon>
        <taxon>Pseudomonadati</taxon>
        <taxon>Pseudomonadota</taxon>
        <taxon>Gammaproteobacteria</taxon>
        <taxon>Enterobacterales</taxon>
        <taxon>Hafniaceae</taxon>
        <taxon>Edwardsiella</taxon>
    </lineage>
</organism>